<name>A0ABN9VY96_9DINO</name>
<evidence type="ECO:0000256" key="3">
    <source>
        <dbReference type="PROSITE-ProRule" id="PRU00176"/>
    </source>
</evidence>
<feature type="region of interest" description="Disordered" evidence="4">
    <location>
        <begin position="1105"/>
        <end position="1171"/>
    </location>
</feature>
<dbReference type="EMBL" id="CAUYUJ010017869">
    <property type="protein sequence ID" value="CAK0878634.1"/>
    <property type="molecule type" value="Genomic_DNA"/>
</dbReference>
<dbReference type="InterPro" id="IPR035979">
    <property type="entry name" value="RBD_domain_sf"/>
</dbReference>
<feature type="domain" description="RRM" evidence="5">
    <location>
        <begin position="1238"/>
        <end position="1316"/>
    </location>
</feature>
<evidence type="ECO:0000256" key="1">
    <source>
        <dbReference type="ARBA" id="ARBA00022737"/>
    </source>
</evidence>
<dbReference type="Gene3D" id="3.30.70.330">
    <property type="match status" value="1"/>
</dbReference>
<reference evidence="6" key="1">
    <citation type="submission" date="2023-10" db="EMBL/GenBank/DDBJ databases">
        <authorList>
            <person name="Chen Y."/>
            <person name="Shah S."/>
            <person name="Dougan E. K."/>
            <person name="Thang M."/>
            <person name="Chan C."/>
        </authorList>
    </citation>
    <scope>NUCLEOTIDE SEQUENCE [LARGE SCALE GENOMIC DNA]</scope>
</reference>
<protein>
    <recommendedName>
        <fullName evidence="5">RRM domain-containing protein</fullName>
    </recommendedName>
</protein>
<dbReference type="InterPro" id="IPR012677">
    <property type="entry name" value="Nucleotide-bd_a/b_plait_sf"/>
</dbReference>
<feature type="region of interest" description="Disordered" evidence="4">
    <location>
        <begin position="506"/>
        <end position="525"/>
    </location>
</feature>
<dbReference type="PROSITE" id="PS50102">
    <property type="entry name" value="RRM"/>
    <property type="match status" value="1"/>
</dbReference>
<evidence type="ECO:0000256" key="2">
    <source>
        <dbReference type="ARBA" id="ARBA00022884"/>
    </source>
</evidence>
<dbReference type="SMART" id="SM00360">
    <property type="entry name" value="RRM"/>
    <property type="match status" value="1"/>
</dbReference>
<keyword evidence="1" id="KW-0677">Repeat</keyword>
<dbReference type="SUPFAM" id="SSF54928">
    <property type="entry name" value="RNA-binding domain, RBD"/>
    <property type="match status" value="1"/>
</dbReference>
<feature type="compositionally biased region" description="Low complexity" evidence="4">
    <location>
        <begin position="506"/>
        <end position="523"/>
    </location>
</feature>
<feature type="compositionally biased region" description="Basic and acidic residues" evidence="4">
    <location>
        <begin position="1131"/>
        <end position="1140"/>
    </location>
</feature>
<dbReference type="PANTHER" id="PTHR24012">
    <property type="entry name" value="RNA BINDING PROTEIN"/>
    <property type="match status" value="1"/>
</dbReference>
<comment type="caution">
    <text evidence="6">The sequence shown here is derived from an EMBL/GenBank/DDBJ whole genome shotgun (WGS) entry which is preliminary data.</text>
</comment>
<keyword evidence="2 3" id="KW-0694">RNA-binding</keyword>
<dbReference type="Proteomes" id="UP001189429">
    <property type="component" value="Unassembled WGS sequence"/>
</dbReference>
<dbReference type="InterPro" id="IPR022086">
    <property type="entry name" value="IMCp"/>
</dbReference>
<accession>A0ABN9VY96</accession>
<dbReference type="Pfam" id="PF12314">
    <property type="entry name" value="IMCp"/>
    <property type="match status" value="4"/>
</dbReference>
<evidence type="ECO:0000313" key="6">
    <source>
        <dbReference type="EMBL" id="CAK0878634.1"/>
    </source>
</evidence>
<dbReference type="InterPro" id="IPR000504">
    <property type="entry name" value="RRM_dom"/>
</dbReference>
<organism evidence="6 7">
    <name type="scientific">Prorocentrum cordatum</name>
    <dbReference type="NCBI Taxonomy" id="2364126"/>
    <lineage>
        <taxon>Eukaryota</taxon>
        <taxon>Sar</taxon>
        <taxon>Alveolata</taxon>
        <taxon>Dinophyceae</taxon>
        <taxon>Prorocentrales</taxon>
        <taxon>Prorocentraceae</taxon>
        <taxon>Prorocentrum</taxon>
    </lineage>
</organism>
<feature type="region of interest" description="Disordered" evidence="4">
    <location>
        <begin position="1320"/>
        <end position="1365"/>
    </location>
</feature>
<proteinExistence type="predicted"/>
<feature type="region of interest" description="Disordered" evidence="4">
    <location>
        <begin position="1209"/>
        <end position="1235"/>
    </location>
</feature>
<evidence type="ECO:0000259" key="5">
    <source>
        <dbReference type="PROSITE" id="PS50102"/>
    </source>
</evidence>
<evidence type="ECO:0000313" key="7">
    <source>
        <dbReference type="Proteomes" id="UP001189429"/>
    </source>
</evidence>
<feature type="compositionally biased region" description="Polar residues" evidence="4">
    <location>
        <begin position="1320"/>
        <end position="1330"/>
    </location>
</feature>
<evidence type="ECO:0000256" key="4">
    <source>
        <dbReference type="SAM" id="MobiDB-lite"/>
    </source>
</evidence>
<sequence>MAMAIALDLESAAYGGGKHVAGVSYDFKKAFDLIPIEIMLQAFNGIIQGDALSMIALNSIVSCILETSGTHAAAGITERSYADDISAVTAMETPEAAKEGVRRFHGVVRAFTGAGGGEINLKKCFTFGDDCARGVLGDEVRHFRQFGIVGDSFAVRESADAETELELQRLAKWKLTVGRIRHVPRSWRDRARMMQATQAQAFFAQGTHAMVADVAELREVRTAVMQALWKVDHYSLTPLVTFALLAPVQLDAEFGAVYEGLRAVMRAMRVPALATTLKERFGSVPTARRDGPTLRLRVLSRSGVFGPLVGRLLDGAVTDKQTEGEWLHDLRDAWRRALWQRLVKERGHQDGGAEDVDRVRTMILHDRLQEQASAEEEAQEEEAAEARAKLGVLWRILAGGLLTNERVGRHKKEGSLACACGAPEATVEHVTWECSQYEPARQRLLAELPRITFLALCTRYAGIIPASSPLTQRQSVLLQTFMLTVWRDQVQRWHRGDDLLQVAEPEAPAPAGQEGAAAAAQQGHAENGHHLERRVGADGLWCRKCGKFVQRTQHVRLKITGRRCEFPDLPPERWLQREGQRQAESRLDQLWRDTEERYNKGGHVLTWNRRTGKVAGAADEGWIECTACGSKWRWAYRCNNLPRTQCAALGAGVAKFVTEGIAKIVEVPQVGNVEDILHSPKALTEEVEEIMEVPQAEYVEKIVHVPMGVTDEVEEIMEVPQEGHVENIAQLPKAVTAEVVKIVEVPQVEDVEKIVHVPKADTHEVEKIVELPHSKYDEKIAEVPKRVTAEVEKIVEVPQVEIVNVPKDVTEVEKLVEVRQVAHVEEIVHVPKAMTHEVEKIVKAPQSEYVEKIVEVPKGFTGEVVKIVEVPQVKYDDRVPKNMTEEVEKIVEAPQAEYVQKVVHVPMAATEEVKKILVMPQVECAHKIVHVPKAVTHGIERSVEAPQVEHVEKIVEVPKVVTQVVETIVEVPQVEYVEKAVHVPEVTTYEVEKVVEAPQVEYVGKIVEVPKRATEGVEKTVEVPQVEIVHVPNAEVKKSVDVLQVAHGEETVHVPKAMIHSGEKILKVPQGEYVEKIVEVPKDVEMQIQDQVDDEAEEVQDVKIEADEEAAPSEEARLKAEEEEEAVKLQAQEEDRLKAEAEEETREAEEARLKAEEVEEEEEEEEAAKVKAAEEARLKAKAEEEARKAEEAWLKAEEEEATKLKAAEEARLKAEAEEQAAPSAEAEEEEEKRKGSNRHIYVENLDMSIDNNKALFDTFSLFGSIVSCYVASSPQGKSYGFGFVYYETEKAAQQAVERVNGMQIGEKTVLVSHLVMRPSATQPSQPSACSSDPHGSPPALGTQMRPRWDGMGSDDSASTVSGGPFPGWLTENRFAPLAYGVQGGP</sequence>
<dbReference type="Pfam" id="PF00076">
    <property type="entry name" value="RRM_1"/>
    <property type="match status" value="1"/>
</dbReference>
<keyword evidence="7" id="KW-1185">Reference proteome</keyword>
<feature type="compositionally biased region" description="Acidic residues" evidence="4">
    <location>
        <begin position="1157"/>
        <end position="1166"/>
    </location>
</feature>
<gene>
    <name evidence="6" type="ORF">PCOR1329_LOCUS62337</name>
</gene>